<dbReference type="EC" id="1.1.1.290" evidence="7"/>
<dbReference type="OrthoDB" id="9793626at2"/>
<comment type="caution">
    <text evidence="7">The sequence shown here is derived from an EMBL/GenBank/DDBJ whole genome shotgun (WGS) entry which is preliminary data.</text>
</comment>
<dbReference type="RefSeq" id="WP_021798490.1">
    <property type="nucleotide sequence ID" value="NZ_ACVN02000276.1"/>
</dbReference>
<dbReference type="InterPro" id="IPR036291">
    <property type="entry name" value="NAD(P)-bd_dom_sf"/>
</dbReference>
<feature type="domain" description="D-isomer specific 2-hydroxyacid dehydrogenase NAD-binding" evidence="6">
    <location>
        <begin position="110"/>
        <end position="288"/>
    </location>
</feature>
<dbReference type="Pfam" id="PF02826">
    <property type="entry name" value="2-Hacid_dh_C"/>
    <property type="match status" value="1"/>
</dbReference>
<dbReference type="AlphaFoldDB" id="U2RLG6"/>
<evidence type="ECO:0000313" key="8">
    <source>
        <dbReference type="Proteomes" id="UP000017052"/>
    </source>
</evidence>
<dbReference type="GO" id="GO:0016618">
    <property type="term" value="F:hydroxypyruvate reductase [NAD(P)H] activity"/>
    <property type="evidence" value="ECO:0007669"/>
    <property type="project" value="TreeGrafter"/>
</dbReference>
<dbReference type="InterPro" id="IPR029753">
    <property type="entry name" value="D-isomer_DH_CS"/>
</dbReference>
<evidence type="ECO:0000256" key="4">
    <source>
        <dbReference type="RuleBase" id="RU003719"/>
    </source>
</evidence>
<dbReference type="FunFam" id="3.40.50.720:FF:000203">
    <property type="entry name" value="D-3-phosphoglycerate dehydrogenase (SerA)"/>
    <property type="match status" value="1"/>
</dbReference>
<name>U2RLG6_9ACTN</name>
<evidence type="ECO:0000256" key="2">
    <source>
        <dbReference type="ARBA" id="ARBA00023002"/>
    </source>
</evidence>
<dbReference type="Gene3D" id="3.40.50.720">
    <property type="entry name" value="NAD(P)-binding Rossmann-like Domain"/>
    <property type="match status" value="2"/>
</dbReference>
<keyword evidence="2 4" id="KW-0560">Oxidoreductase</keyword>
<dbReference type="PANTHER" id="PTHR10996:SF283">
    <property type="entry name" value="GLYOXYLATE_HYDROXYPYRUVATE REDUCTASE B"/>
    <property type="match status" value="1"/>
</dbReference>
<dbReference type="GeneID" id="95359261"/>
<dbReference type="SUPFAM" id="SSF51735">
    <property type="entry name" value="NAD(P)-binding Rossmann-fold domains"/>
    <property type="match status" value="1"/>
</dbReference>
<protein>
    <submittedName>
        <fullName evidence="7">4-phosphoerythronate dehydrogenase</fullName>
        <ecNumber evidence="7">1.1.1.290</ecNumber>
    </submittedName>
</protein>
<dbReference type="PROSITE" id="PS00670">
    <property type="entry name" value="D_2_HYDROXYACID_DH_2"/>
    <property type="match status" value="1"/>
</dbReference>
<dbReference type="GO" id="GO:0033711">
    <property type="term" value="F:4-phosphoerythronate dehydrogenase activity"/>
    <property type="evidence" value="ECO:0007669"/>
    <property type="project" value="UniProtKB-EC"/>
</dbReference>
<dbReference type="GO" id="GO:0030267">
    <property type="term" value="F:glyoxylate reductase (NADPH) activity"/>
    <property type="evidence" value="ECO:0007669"/>
    <property type="project" value="TreeGrafter"/>
</dbReference>
<accession>U2RLG6</accession>
<organism evidence="7 8">
    <name type="scientific">Propionibacterium acidifaciens F0233</name>
    <dbReference type="NCBI Taxonomy" id="553198"/>
    <lineage>
        <taxon>Bacteria</taxon>
        <taxon>Bacillati</taxon>
        <taxon>Actinomycetota</taxon>
        <taxon>Actinomycetes</taxon>
        <taxon>Propionibacteriales</taxon>
        <taxon>Propionibacteriaceae</taxon>
        <taxon>Propionibacterium</taxon>
    </lineage>
</organism>
<evidence type="ECO:0000256" key="3">
    <source>
        <dbReference type="ARBA" id="ARBA00023027"/>
    </source>
</evidence>
<sequence length="321" mass="33809">MTRICVTDAIPEPSIARLRASGHEVIVHDGPQPPDRAELLTLVEGADAVLTVLSDRVDAEFLEAAGPRLKVVANIAAGHDNIDLAACAARGVVATNTPGVLFDATADLAFGLLLAVTRRLGEGERLIRAGRPWRYRTTFLLGHSIEGKTIGLIGAGQIGTAMARRCRAFRMSIAYAAEHPMREPARTELDAVGMPLDELVASCDVISLHCPLTEGTRHILDAGRIATMRPGAYVINTARGACIDEHALAQALASGRLAGAALDVYENEPEIDPALLGLENVVLAPHLGSANVETRTAMCDLAAENALAVLAGRPAPNALRP</sequence>
<keyword evidence="3" id="KW-0520">NAD</keyword>
<dbReference type="PANTHER" id="PTHR10996">
    <property type="entry name" value="2-HYDROXYACID DEHYDROGENASE-RELATED"/>
    <property type="match status" value="1"/>
</dbReference>
<proteinExistence type="inferred from homology"/>
<evidence type="ECO:0000256" key="1">
    <source>
        <dbReference type="ARBA" id="ARBA00005854"/>
    </source>
</evidence>
<dbReference type="EMBL" id="ACVN02000276">
    <property type="protein sequence ID" value="ERK51547.1"/>
    <property type="molecule type" value="Genomic_DNA"/>
</dbReference>
<dbReference type="Proteomes" id="UP000017052">
    <property type="component" value="Unassembled WGS sequence"/>
</dbReference>
<dbReference type="Pfam" id="PF00389">
    <property type="entry name" value="2-Hacid_dh"/>
    <property type="match status" value="1"/>
</dbReference>
<dbReference type="CDD" id="cd05301">
    <property type="entry name" value="GDH"/>
    <property type="match status" value="1"/>
</dbReference>
<dbReference type="GO" id="GO:0051287">
    <property type="term" value="F:NAD binding"/>
    <property type="evidence" value="ECO:0007669"/>
    <property type="project" value="InterPro"/>
</dbReference>
<dbReference type="InterPro" id="IPR050223">
    <property type="entry name" value="D-isomer_2-hydroxyacid_DH"/>
</dbReference>
<gene>
    <name evidence="7" type="primary">pdxB_2</name>
    <name evidence="7" type="ORF">HMPREF0682_2780</name>
</gene>
<evidence type="ECO:0000259" key="6">
    <source>
        <dbReference type="Pfam" id="PF02826"/>
    </source>
</evidence>
<dbReference type="InterPro" id="IPR006140">
    <property type="entry name" value="D-isomer_DH_NAD-bd"/>
</dbReference>
<feature type="domain" description="D-isomer specific 2-hydroxyacid dehydrogenase catalytic" evidence="5">
    <location>
        <begin position="4"/>
        <end position="319"/>
    </location>
</feature>
<comment type="similarity">
    <text evidence="1 4">Belongs to the D-isomer specific 2-hydroxyacid dehydrogenase family.</text>
</comment>
<reference evidence="7" key="1">
    <citation type="submission" date="2013-08" db="EMBL/GenBank/DDBJ databases">
        <authorList>
            <person name="Durkin A.S."/>
            <person name="Haft D.R."/>
            <person name="McCorrison J."/>
            <person name="Torralba M."/>
            <person name="Gillis M."/>
            <person name="Haft D.H."/>
            <person name="Methe B."/>
            <person name="Sutton G."/>
            <person name="Nelson K.E."/>
        </authorList>
    </citation>
    <scope>NUCLEOTIDE SEQUENCE [LARGE SCALE GENOMIC DNA]</scope>
    <source>
        <strain evidence="7">F0233</strain>
    </source>
</reference>
<evidence type="ECO:0000259" key="5">
    <source>
        <dbReference type="Pfam" id="PF00389"/>
    </source>
</evidence>
<dbReference type="GO" id="GO:0005829">
    <property type="term" value="C:cytosol"/>
    <property type="evidence" value="ECO:0007669"/>
    <property type="project" value="TreeGrafter"/>
</dbReference>
<dbReference type="SUPFAM" id="SSF52283">
    <property type="entry name" value="Formate/glycerate dehydrogenase catalytic domain-like"/>
    <property type="match status" value="1"/>
</dbReference>
<dbReference type="InterPro" id="IPR006139">
    <property type="entry name" value="D-isomer_2_OHA_DH_cat_dom"/>
</dbReference>
<keyword evidence="8" id="KW-1185">Reference proteome</keyword>
<evidence type="ECO:0000313" key="7">
    <source>
        <dbReference type="EMBL" id="ERK51547.1"/>
    </source>
</evidence>